<dbReference type="InterPro" id="IPR013185">
    <property type="entry name" value="Transl_elong_KOW-like"/>
</dbReference>
<dbReference type="PROSITE" id="PS01275">
    <property type="entry name" value="EFP"/>
    <property type="match status" value="1"/>
</dbReference>
<reference evidence="9" key="1">
    <citation type="submission" date="2018-05" db="EMBL/GenBank/DDBJ databases">
        <authorList>
            <person name="Lanie J.A."/>
            <person name="Ng W.-L."/>
            <person name="Kazmierczak K.M."/>
            <person name="Andrzejewski T.M."/>
            <person name="Davidsen T.M."/>
            <person name="Wayne K.J."/>
            <person name="Tettelin H."/>
            <person name="Glass J.I."/>
            <person name="Rusch D."/>
            <person name="Podicherti R."/>
            <person name="Tsui H.-C.T."/>
            <person name="Winkler M.E."/>
        </authorList>
    </citation>
    <scope>NUCLEOTIDE SEQUENCE</scope>
</reference>
<evidence type="ECO:0000259" key="8">
    <source>
        <dbReference type="SMART" id="SM01185"/>
    </source>
</evidence>
<evidence type="ECO:0000256" key="6">
    <source>
        <dbReference type="ARBA" id="ARBA00022917"/>
    </source>
</evidence>
<evidence type="ECO:0000313" key="9">
    <source>
        <dbReference type="EMBL" id="SUZ48800.1"/>
    </source>
</evidence>
<evidence type="ECO:0000259" key="7">
    <source>
        <dbReference type="SMART" id="SM00841"/>
    </source>
</evidence>
<accession>A0A381N2F2</accession>
<dbReference type="Gene3D" id="2.30.30.30">
    <property type="match status" value="1"/>
</dbReference>
<comment type="pathway">
    <text evidence="2">Protein biosynthesis; polypeptide chain elongation.</text>
</comment>
<dbReference type="FunFam" id="2.40.50.140:FF:000009">
    <property type="entry name" value="Elongation factor P"/>
    <property type="match status" value="1"/>
</dbReference>
<comment type="subcellular location">
    <subcellularLocation>
        <location evidence="1">Cytoplasm</location>
    </subcellularLocation>
</comment>
<dbReference type="SMART" id="SM00841">
    <property type="entry name" value="Elong-fact-P_C"/>
    <property type="match status" value="1"/>
</dbReference>
<feature type="domain" description="Elongation factor P C-terminal" evidence="7">
    <location>
        <begin position="129"/>
        <end position="184"/>
    </location>
</feature>
<dbReference type="SMART" id="SM01185">
    <property type="entry name" value="EFP"/>
    <property type="match status" value="1"/>
</dbReference>
<keyword evidence="5" id="KW-0251">Elongation factor</keyword>
<dbReference type="InterPro" id="IPR008991">
    <property type="entry name" value="Translation_prot_SH3-like_sf"/>
</dbReference>
<dbReference type="NCBIfam" id="TIGR00038">
    <property type="entry name" value="efp"/>
    <property type="match status" value="1"/>
</dbReference>
<name>A0A381N2F2_9ZZZZ</name>
<dbReference type="FunFam" id="2.40.50.140:FF:000004">
    <property type="entry name" value="Elongation factor P"/>
    <property type="match status" value="1"/>
</dbReference>
<dbReference type="InterPro" id="IPR015365">
    <property type="entry name" value="Elong-fact-P_C"/>
</dbReference>
<evidence type="ECO:0000256" key="1">
    <source>
        <dbReference type="ARBA" id="ARBA00004496"/>
    </source>
</evidence>
<dbReference type="PANTHER" id="PTHR30053">
    <property type="entry name" value="ELONGATION FACTOR P"/>
    <property type="match status" value="1"/>
</dbReference>
<dbReference type="CDD" id="cd04470">
    <property type="entry name" value="S1_EF-P_repeat_1"/>
    <property type="match status" value="1"/>
</dbReference>
<dbReference type="GO" id="GO:0003746">
    <property type="term" value="F:translation elongation factor activity"/>
    <property type="evidence" value="ECO:0007669"/>
    <property type="project" value="UniProtKB-KW"/>
</dbReference>
<dbReference type="CDD" id="cd05794">
    <property type="entry name" value="S1_EF-P_repeat_2"/>
    <property type="match status" value="1"/>
</dbReference>
<dbReference type="InterPro" id="IPR001059">
    <property type="entry name" value="Transl_elong_P/YeiP_cen"/>
</dbReference>
<dbReference type="UniPathway" id="UPA00345"/>
<dbReference type="PIRSF" id="PIRSF005901">
    <property type="entry name" value="EF-P"/>
    <property type="match status" value="1"/>
</dbReference>
<evidence type="ECO:0000256" key="4">
    <source>
        <dbReference type="ARBA" id="ARBA00022490"/>
    </source>
</evidence>
<dbReference type="InterPro" id="IPR014722">
    <property type="entry name" value="Rib_uL2_dom2"/>
</dbReference>
<dbReference type="NCBIfam" id="NF001810">
    <property type="entry name" value="PRK00529.1"/>
    <property type="match status" value="1"/>
</dbReference>
<dbReference type="Gene3D" id="2.40.50.140">
    <property type="entry name" value="Nucleic acid-binding proteins"/>
    <property type="match status" value="2"/>
</dbReference>
<comment type="similarity">
    <text evidence="3">Belongs to the elongation factor P family.</text>
</comment>
<organism evidence="9">
    <name type="scientific">marine metagenome</name>
    <dbReference type="NCBI Taxonomy" id="408172"/>
    <lineage>
        <taxon>unclassified sequences</taxon>
        <taxon>metagenomes</taxon>
        <taxon>ecological metagenomes</taxon>
    </lineage>
</organism>
<dbReference type="GO" id="GO:0043043">
    <property type="term" value="P:peptide biosynthetic process"/>
    <property type="evidence" value="ECO:0007669"/>
    <property type="project" value="InterPro"/>
</dbReference>
<dbReference type="AlphaFoldDB" id="A0A381N2F2"/>
<dbReference type="InterPro" id="IPR020599">
    <property type="entry name" value="Transl_elong_fac_P/YeiP"/>
</dbReference>
<evidence type="ECO:0000256" key="3">
    <source>
        <dbReference type="ARBA" id="ARBA00009479"/>
    </source>
</evidence>
<dbReference type="PANTHER" id="PTHR30053:SF12">
    <property type="entry name" value="ELONGATION FACTOR P (EF-P) FAMILY PROTEIN"/>
    <property type="match status" value="1"/>
</dbReference>
<dbReference type="Pfam" id="PF01132">
    <property type="entry name" value="EFP"/>
    <property type="match status" value="1"/>
</dbReference>
<dbReference type="FunFam" id="2.30.30.30:FF:000003">
    <property type="entry name" value="Elongation factor P"/>
    <property type="match status" value="1"/>
</dbReference>
<dbReference type="GO" id="GO:0005829">
    <property type="term" value="C:cytosol"/>
    <property type="evidence" value="ECO:0007669"/>
    <property type="project" value="UniProtKB-ARBA"/>
</dbReference>
<dbReference type="InterPro" id="IPR012340">
    <property type="entry name" value="NA-bd_OB-fold"/>
</dbReference>
<dbReference type="Pfam" id="PF08207">
    <property type="entry name" value="EFP_N"/>
    <property type="match status" value="1"/>
</dbReference>
<protein>
    <recommendedName>
        <fullName evidence="10">Translation elongation factor P/YeiP central domain-containing protein</fullName>
    </recommendedName>
</protein>
<dbReference type="InterPro" id="IPR011768">
    <property type="entry name" value="Transl_elongation_fac_P"/>
</dbReference>
<dbReference type="EMBL" id="UINC01000087">
    <property type="protein sequence ID" value="SUZ48800.1"/>
    <property type="molecule type" value="Genomic_DNA"/>
</dbReference>
<gene>
    <name evidence="9" type="ORF">METZ01_LOCUS1654</name>
</gene>
<proteinExistence type="inferred from homology"/>
<dbReference type="SUPFAM" id="SSF50249">
    <property type="entry name" value="Nucleic acid-binding proteins"/>
    <property type="match status" value="2"/>
</dbReference>
<feature type="domain" description="Translation elongation factor P/YeiP central" evidence="8">
    <location>
        <begin position="67"/>
        <end position="121"/>
    </location>
</feature>
<keyword evidence="6" id="KW-0648">Protein biosynthesis</keyword>
<dbReference type="SUPFAM" id="SSF50104">
    <property type="entry name" value="Translation proteins SH3-like domain"/>
    <property type="match status" value="1"/>
</dbReference>
<dbReference type="Pfam" id="PF09285">
    <property type="entry name" value="Elong-fact-P_C"/>
    <property type="match status" value="1"/>
</dbReference>
<evidence type="ECO:0000256" key="5">
    <source>
        <dbReference type="ARBA" id="ARBA00022768"/>
    </source>
</evidence>
<dbReference type="InterPro" id="IPR013852">
    <property type="entry name" value="Transl_elong_P/YeiP_CS"/>
</dbReference>
<keyword evidence="4" id="KW-0963">Cytoplasm</keyword>
<sequence length="187" mass="20714">MATTADIRNGAVILHKNKRMKVVEFQHVKPGKGGAFVRTKLKDIQSGKVIDETFNAGHKLEFIRVEAKPMQFLYVDGDSCVFMDNETYDQLNIPSESVGEGQNYLTAGIHVDLLFDGSEVLDVRLPSHVVLEVTKTEPGFKGNTATGATKPATVETGFILNVPLFIDEGEKLRIDTRTGEYVERSKQ</sequence>
<evidence type="ECO:0008006" key="10">
    <source>
        <dbReference type="Google" id="ProtNLM"/>
    </source>
</evidence>
<dbReference type="HAMAP" id="MF_00141">
    <property type="entry name" value="EF_P"/>
    <property type="match status" value="1"/>
</dbReference>
<evidence type="ECO:0000256" key="2">
    <source>
        <dbReference type="ARBA" id="ARBA00004815"/>
    </source>
</evidence>